<feature type="domain" description="Adenylosuccinate lyase C-terminal" evidence="3">
    <location>
        <begin position="350"/>
        <end position="429"/>
    </location>
</feature>
<comment type="caution">
    <text evidence="4">The sequence shown here is derived from an EMBL/GenBank/DDBJ whole genome shotgun (WGS) entry which is preliminary data.</text>
</comment>
<dbReference type="GO" id="GO:0047472">
    <property type="term" value="F:3-carboxy-cis,cis-muconate cycloisomerase activity"/>
    <property type="evidence" value="ECO:0007669"/>
    <property type="project" value="UniProtKB-EC"/>
</dbReference>
<dbReference type="EMBL" id="SMKV01000001">
    <property type="protein sequence ID" value="TDC96811.1"/>
    <property type="molecule type" value="Genomic_DNA"/>
</dbReference>
<dbReference type="InterPro" id="IPR000362">
    <property type="entry name" value="Fumarate_lyase_fam"/>
</dbReference>
<dbReference type="GO" id="GO:0016829">
    <property type="term" value="F:lyase activity"/>
    <property type="evidence" value="ECO:0007669"/>
    <property type="project" value="UniProtKB-KW"/>
</dbReference>
<organism evidence="4 5">
    <name type="scientific">Saccharopolyspora aridisoli</name>
    <dbReference type="NCBI Taxonomy" id="2530385"/>
    <lineage>
        <taxon>Bacteria</taxon>
        <taxon>Bacillati</taxon>
        <taxon>Actinomycetota</taxon>
        <taxon>Actinomycetes</taxon>
        <taxon>Pseudonocardiales</taxon>
        <taxon>Pseudonocardiaceae</taxon>
        <taxon>Saccharopolyspora</taxon>
    </lineage>
</organism>
<dbReference type="RefSeq" id="WP_132618475.1">
    <property type="nucleotide sequence ID" value="NZ_SMKV01000001.1"/>
</dbReference>
<dbReference type="CDD" id="cd01597">
    <property type="entry name" value="pCLME"/>
    <property type="match status" value="1"/>
</dbReference>
<proteinExistence type="inferred from homology"/>
<protein>
    <submittedName>
        <fullName evidence="4">3-carboxy-cis,cis-muconate cycloisomerase</fullName>
        <ecNumber evidence="4">5.5.1.2</ecNumber>
    </submittedName>
</protein>
<dbReference type="InterPro" id="IPR012789">
    <property type="entry name" value="Protocat_PcaB-like"/>
</dbReference>
<comment type="similarity">
    <text evidence="2">Belongs to the class-II fumarase/aspartase family.</text>
</comment>
<dbReference type="SMART" id="SM00998">
    <property type="entry name" value="ADSL_C"/>
    <property type="match status" value="1"/>
</dbReference>
<keyword evidence="5" id="KW-1185">Reference proteome</keyword>
<dbReference type="PRINTS" id="PR00145">
    <property type="entry name" value="ARGSUCLYASE"/>
</dbReference>
<keyword evidence="1" id="KW-0456">Lyase</keyword>
<dbReference type="OrthoDB" id="9768878at2"/>
<dbReference type="EC" id="5.5.1.2" evidence="4"/>
<dbReference type="InterPro" id="IPR008948">
    <property type="entry name" value="L-Aspartase-like"/>
</dbReference>
<dbReference type="PANTHER" id="PTHR43172:SF2">
    <property type="entry name" value="ADENYLOSUCCINATE LYASE C-TERMINAL DOMAIN-CONTAINING PROTEIN"/>
    <property type="match status" value="1"/>
</dbReference>
<dbReference type="InterPro" id="IPR022761">
    <property type="entry name" value="Fumarate_lyase_N"/>
</dbReference>
<evidence type="ECO:0000256" key="2">
    <source>
        <dbReference type="ARBA" id="ARBA00034772"/>
    </source>
</evidence>
<gene>
    <name evidence="4" type="primary">pcaB</name>
    <name evidence="4" type="ORF">E1161_00890</name>
</gene>
<evidence type="ECO:0000313" key="5">
    <source>
        <dbReference type="Proteomes" id="UP000294744"/>
    </source>
</evidence>
<dbReference type="PROSITE" id="PS00163">
    <property type="entry name" value="FUMARATE_LYASES"/>
    <property type="match status" value="1"/>
</dbReference>
<evidence type="ECO:0000259" key="3">
    <source>
        <dbReference type="SMART" id="SM00998"/>
    </source>
</evidence>
<dbReference type="PANTHER" id="PTHR43172">
    <property type="entry name" value="ADENYLOSUCCINATE LYASE"/>
    <property type="match status" value="1"/>
</dbReference>
<dbReference type="PRINTS" id="PR00149">
    <property type="entry name" value="FUMRATELYASE"/>
</dbReference>
<dbReference type="AlphaFoldDB" id="A0A4R4UX64"/>
<sequence>MFGSMFSTPEATARTGDDAWLQAMLDFESALAAAQFEVGIVPAGAAADIAAHCRAAEFDTAAIGERAASSATPVIALVKDLTALVGPDSRPHVHKGATSQDVIDTATMLVTRDVLELVLGDLREAARECARLVDEHRDTVLVARSLLQQALPTTFGLRCAGWLTALDEVIAGLERVPLAVQFGGAAGTLASLGGDGPAVLARLAERLGLAEPVLPWHTDRTRIAELAGALGAVSGVLGKIALDVELHAQTEVGELTEGKPGGSSAMPHKQNPAMSVLITAATHRVPGLVATLLSAMPQAYERAAGAWQSEWEPLTELLRLTAGAASRARELLSGLRVHPERMAANLSLTRGLVLAENAATRLAGALGRTEAQELVAELCRRTVDRGSTLRAELLAEPRVRAVLSEQDVIAATSASDHLGAASDFIDRALAAHTELEER</sequence>
<name>A0A4R4UX64_9PSEU</name>
<evidence type="ECO:0000313" key="4">
    <source>
        <dbReference type="EMBL" id="TDC96811.1"/>
    </source>
</evidence>
<reference evidence="4 5" key="1">
    <citation type="submission" date="2019-03" db="EMBL/GenBank/DDBJ databases">
        <title>Draft genome sequences of novel Actinobacteria.</title>
        <authorList>
            <person name="Sahin N."/>
            <person name="Ay H."/>
            <person name="Saygin H."/>
        </authorList>
    </citation>
    <scope>NUCLEOTIDE SEQUENCE [LARGE SCALE GENOMIC DNA]</scope>
    <source>
        <strain evidence="4 5">16K404</strain>
    </source>
</reference>
<evidence type="ECO:0000256" key="1">
    <source>
        <dbReference type="ARBA" id="ARBA00023239"/>
    </source>
</evidence>
<dbReference type="GO" id="GO:0019619">
    <property type="term" value="P:3,4-dihydroxybenzoate catabolic process"/>
    <property type="evidence" value="ECO:0007669"/>
    <property type="project" value="InterPro"/>
</dbReference>
<dbReference type="InterPro" id="IPR020557">
    <property type="entry name" value="Fumarate_lyase_CS"/>
</dbReference>
<dbReference type="NCBIfam" id="TIGR02426">
    <property type="entry name" value="protocat_pcaB"/>
    <property type="match status" value="1"/>
</dbReference>
<dbReference type="Gene3D" id="1.10.40.30">
    <property type="entry name" value="Fumarase/aspartase (C-terminal domain)"/>
    <property type="match status" value="1"/>
</dbReference>
<dbReference type="Proteomes" id="UP000294744">
    <property type="component" value="Unassembled WGS sequence"/>
</dbReference>
<dbReference type="Pfam" id="PF00206">
    <property type="entry name" value="Lyase_1"/>
    <property type="match status" value="1"/>
</dbReference>
<dbReference type="Pfam" id="PF10397">
    <property type="entry name" value="ADSL_C"/>
    <property type="match status" value="1"/>
</dbReference>
<keyword evidence="4" id="KW-0413">Isomerase</keyword>
<dbReference type="Gene3D" id="1.20.200.10">
    <property type="entry name" value="Fumarase/aspartase (Central domain)"/>
    <property type="match status" value="1"/>
</dbReference>
<dbReference type="InterPro" id="IPR019468">
    <property type="entry name" value="AdenyloSucc_lyase_C"/>
</dbReference>
<accession>A0A4R4UX64</accession>
<dbReference type="SUPFAM" id="SSF48557">
    <property type="entry name" value="L-aspartase-like"/>
    <property type="match status" value="1"/>
</dbReference>